<name>A0A6P8BDV5_PYRGI</name>
<dbReference type="InterPro" id="IPR001660">
    <property type="entry name" value="SAM"/>
</dbReference>
<evidence type="ECO:0000256" key="4">
    <source>
        <dbReference type="SAM" id="MobiDB-lite"/>
    </source>
</evidence>
<dbReference type="KEGG" id="pgri:PgNI_03852"/>
<gene>
    <name evidence="7" type="ORF">PgNI_03852</name>
</gene>
<reference evidence="7" key="3">
    <citation type="submission" date="2025-08" db="UniProtKB">
        <authorList>
            <consortium name="RefSeq"/>
        </authorList>
    </citation>
    <scope>IDENTIFICATION</scope>
    <source>
        <strain evidence="7">NI907</strain>
    </source>
</reference>
<feature type="compositionally biased region" description="Basic and acidic residues" evidence="4">
    <location>
        <begin position="215"/>
        <end position="225"/>
    </location>
</feature>
<dbReference type="SUPFAM" id="SSF47769">
    <property type="entry name" value="SAM/Pointed domain"/>
    <property type="match status" value="1"/>
</dbReference>
<feature type="compositionally biased region" description="Low complexity" evidence="4">
    <location>
        <begin position="476"/>
        <end position="488"/>
    </location>
</feature>
<evidence type="ECO:0000256" key="3">
    <source>
        <dbReference type="PROSITE-ProRule" id="PRU00267"/>
    </source>
</evidence>
<keyword evidence="2 3" id="KW-0539">Nucleus</keyword>
<dbReference type="SUPFAM" id="SSF47095">
    <property type="entry name" value="HMG-box"/>
    <property type="match status" value="1"/>
</dbReference>
<reference evidence="7" key="1">
    <citation type="journal article" date="2019" name="Mol. Biol. Evol.">
        <title>Blast fungal genomes show frequent chromosomal changes, gene gains and losses, and effector gene turnover.</title>
        <authorList>
            <person name="Gomez Luciano L.B."/>
            <person name="Jason Tsai I."/>
            <person name="Chuma I."/>
            <person name="Tosa Y."/>
            <person name="Chen Y.H."/>
            <person name="Li J.Y."/>
            <person name="Li M.Y."/>
            <person name="Jade Lu M.Y."/>
            <person name="Nakayashiki H."/>
            <person name="Li W.H."/>
        </authorList>
    </citation>
    <scope>NUCLEOTIDE SEQUENCE</scope>
    <source>
        <strain evidence="7">NI907</strain>
    </source>
</reference>
<dbReference type="GeneID" id="41958814"/>
<dbReference type="InterPro" id="IPR036910">
    <property type="entry name" value="HMG_box_dom_sf"/>
</dbReference>
<dbReference type="GO" id="GO:0010468">
    <property type="term" value="P:regulation of gene expression"/>
    <property type="evidence" value="ECO:0007669"/>
    <property type="project" value="TreeGrafter"/>
</dbReference>
<evidence type="ECO:0000256" key="1">
    <source>
        <dbReference type="ARBA" id="ARBA00023125"/>
    </source>
</evidence>
<protein>
    <recommendedName>
        <fullName evidence="5">HMG box domain-containing protein</fullName>
    </recommendedName>
</protein>
<dbReference type="OrthoDB" id="1919336at2759"/>
<dbReference type="Gene3D" id="1.10.30.10">
    <property type="entry name" value="High mobility group box domain"/>
    <property type="match status" value="1"/>
</dbReference>
<feature type="compositionally biased region" description="Low complexity" evidence="4">
    <location>
        <begin position="408"/>
        <end position="421"/>
    </location>
</feature>
<proteinExistence type="predicted"/>
<keyword evidence="6" id="KW-1185">Reference proteome</keyword>
<feature type="compositionally biased region" description="Low complexity" evidence="4">
    <location>
        <begin position="241"/>
        <end position="261"/>
    </location>
</feature>
<feature type="DNA-binding region" description="HMG box" evidence="3">
    <location>
        <begin position="123"/>
        <end position="189"/>
    </location>
</feature>
<dbReference type="SMART" id="SM00454">
    <property type="entry name" value="SAM"/>
    <property type="match status" value="1"/>
</dbReference>
<feature type="compositionally biased region" description="Basic residues" evidence="4">
    <location>
        <begin position="334"/>
        <end position="344"/>
    </location>
</feature>
<dbReference type="PANTHER" id="PTHR46040:SF3">
    <property type="entry name" value="HIGH MOBILITY GROUP PROTEIN 2"/>
    <property type="match status" value="1"/>
</dbReference>
<feature type="compositionally biased region" description="Polar residues" evidence="4">
    <location>
        <begin position="72"/>
        <end position="81"/>
    </location>
</feature>
<dbReference type="GO" id="GO:0005634">
    <property type="term" value="C:nucleus"/>
    <property type="evidence" value="ECO:0007669"/>
    <property type="project" value="UniProtKB-UniRule"/>
</dbReference>
<dbReference type="InterPro" id="IPR013761">
    <property type="entry name" value="SAM/pointed_sf"/>
</dbReference>
<dbReference type="PANTHER" id="PTHR46040">
    <property type="entry name" value="HIGH MOBILITY GROUP PROTEIN 2"/>
    <property type="match status" value="1"/>
</dbReference>
<evidence type="ECO:0000313" key="6">
    <source>
        <dbReference type="Proteomes" id="UP000515153"/>
    </source>
</evidence>
<accession>A0A6P8BDV5</accession>
<keyword evidence="1 3" id="KW-0238">DNA-binding</keyword>
<dbReference type="Proteomes" id="UP000515153">
    <property type="component" value="Unplaced"/>
</dbReference>
<dbReference type="PROSITE" id="PS50118">
    <property type="entry name" value="HMG_BOX_2"/>
    <property type="match status" value="1"/>
</dbReference>
<feature type="region of interest" description="Disordered" evidence="4">
    <location>
        <begin position="208"/>
        <end position="344"/>
    </location>
</feature>
<evidence type="ECO:0000256" key="2">
    <source>
        <dbReference type="ARBA" id="ARBA00023242"/>
    </source>
</evidence>
<evidence type="ECO:0000313" key="7">
    <source>
        <dbReference type="RefSeq" id="XP_030985229.1"/>
    </source>
</evidence>
<reference evidence="7" key="2">
    <citation type="submission" date="2019-10" db="EMBL/GenBank/DDBJ databases">
        <authorList>
            <consortium name="NCBI Genome Project"/>
        </authorList>
    </citation>
    <scope>NUCLEOTIDE SEQUENCE</scope>
    <source>
        <strain evidence="7">NI907</strain>
    </source>
</reference>
<dbReference type="RefSeq" id="XP_030985229.1">
    <property type="nucleotide sequence ID" value="XM_031123905.1"/>
</dbReference>
<feature type="compositionally biased region" description="Basic and acidic residues" evidence="4">
    <location>
        <begin position="262"/>
        <end position="276"/>
    </location>
</feature>
<feature type="region of interest" description="Disordered" evidence="4">
    <location>
        <begin position="386"/>
        <end position="425"/>
    </location>
</feature>
<feature type="compositionally biased region" description="Basic and acidic residues" evidence="4">
    <location>
        <begin position="85"/>
        <end position="98"/>
    </location>
</feature>
<feature type="domain" description="HMG box" evidence="5">
    <location>
        <begin position="123"/>
        <end position="189"/>
    </location>
</feature>
<organism evidence="6 7">
    <name type="scientific">Pyricularia grisea</name>
    <name type="common">Crabgrass-specific blast fungus</name>
    <name type="synonym">Magnaporthe grisea</name>
    <dbReference type="NCBI Taxonomy" id="148305"/>
    <lineage>
        <taxon>Eukaryota</taxon>
        <taxon>Fungi</taxon>
        <taxon>Dikarya</taxon>
        <taxon>Ascomycota</taxon>
        <taxon>Pezizomycotina</taxon>
        <taxon>Sordariomycetes</taxon>
        <taxon>Sordariomycetidae</taxon>
        <taxon>Magnaporthales</taxon>
        <taxon>Pyriculariaceae</taxon>
        <taxon>Pyricularia</taxon>
    </lineage>
</organism>
<dbReference type="AlphaFoldDB" id="A0A6P8BDV5"/>
<dbReference type="GO" id="GO:0003677">
    <property type="term" value="F:DNA binding"/>
    <property type="evidence" value="ECO:0007669"/>
    <property type="project" value="UniProtKB-UniRule"/>
</dbReference>
<dbReference type="Gene3D" id="1.10.150.50">
    <property type="entry name" value="Transcription Factor, Ets-1"/>
    <property type="match status" value="1"/>
</dbReference>
<dbReference type="SMART" id="SM00398">
    <property type="entry name" value="HMG"/>
    <property type="match status" value="1"/>
</dbReference>
<feature type="region of interest" description="Disordered" evidence="4">
    <location>
        <begin position="441"/>
        <end position="515"/>
    </location>
</feature>
<evidence type="ECO:0000259" key="5">
    <source>
        <dbReference type="PROSITE" id="PS50118"/>
    </source>
</evidence>
<dbReference type="InterPro" id="IPR051965">
    <property type="entry name" value="ChromReg_NeuronalGeneExpr"/>
</dbReference>
<dbReference type="Pfam" id="PF00505">
    <property type="entry name" value="HMG_box"/>
    <property type="match status" value="1"/>
</dbReference>
<dbReference type="Pfam" id="PF00536">
    <property type="entry name" value="SAM_1"/>
    <property type="match status" value="1"/>
</dbReference>
<feature type="region of interest" description="Disordered" evidence="4">
    <location>
        <begin position="64"/>
        <end position="128"/>
    </location>
</feature>
<feature type="compositionally biased region" description="Polar residues" evidence="4">
    <location>
        <begin position="282"/>
        <end position="313"/>
    </location>
</feature>
<sequence>MSQSLAEIFMELGISQYLDAFVDQGFDTWDTILDITESDLDALNVKLGHRRKLQRRIANSRGFAPDAALASPTGTSSQRNSGLDDGQRTDIQRTEVPKPETSITTVVTKRKYRRHPKPDENAPERPPSAYVLFSNKTRDDLKDRNLTFTEIAKLVGENWQALTPAEKEPYETQAQTAKEKYNADLAEYKQTTKYKEYLAYLQDFKAKHATPSSTDGKDCQKRIKLSDASVPLGAPRRARSHTSTGLGSGSRSASRNGSRSNSRSDGRKGSEPPPTHREHRVNSVSSIAGDYTTSSNNSYMERSSVERSPSLSASPRDPPLNAAPVPAWLDGHGGHQHQQHQHGRHTLPSLSNILEGQVVESCESRGGGGAGYTPFSFQHVANIGPPGSPPGLIGGDSSYPLPMRKELSSGASTTSASSVGGYPHTPVEGSLPIHLLLVSGNGKHDQDRQRLKRSLSPEGRPSLPNLLPERHPSSDPPSTLSISPPLSSAQGYFPPMSAPPTMSSHAPSRGPTLPGLAKFDGMSALLQAGEIVGRQVR</sequence>
<dbReference type="InterPro" id="IPR009071">
    <property type="entry name" value="HMG_box_dom"/>
</dbReference>